<evidence type="ECO:0000313" key="2">
    <source>
        <dbReference type="EMBL" id="EON76041.1"/>
    </source>
</evidence>
<evidence type="ECO:0000256" key="1">
    <source>
        <dbReference type="SAM" id="Phobius"/>
    </source>
</evidence>
<feature type="transmembrane region" description="Helical" evidence="1">
    <location>
        <begin position="7"/>
        <end position="28"/>
    </location>
</feature>
<dbReference type="OrthoDB" id="975915at2"/>
<gene>
    <name evidence="2" type="ORF">ADIS_3169</name>
</gene>
<feature type="transmembrane region" description="Helical" evidence="1">
    <location>
        <begin position="309"/>
        <end position="327"/>
    </location>
</feature>
<dbReference type="STRING" id="1232681.ADIS_3169"/>
<feature type="transmembrane region" description="Helical" evidence="1">
    <location>
        <begin position="195"/>
        <end position="215"/>
    </location>
</feature>
<sequence length="365" mass="41481">MPGTAVRLVVLLLLYHLLFTVLFHHYLLTHGGDSIAYWQLSITNYRPALGWMDYFEYGNFFMQWLTYVPARVMGLSYLTGNLLFSLVGFLGFVELLRLGLTHWGWEKGSLLKNAWVLALFIPSAHFWTAGVGKEAVLWLGTIWVLKGNTNLWKNGHWLLLGLFLTGMTRPIHGAVLILITTVYQLQDRKILNSPFRWPVIALSAVGGAFLLYILLRQTHLSAWSLAAIYDFFNSQLEFLAGFQAGSYIPMHEYTWPVRLWTVLFRPHLGESVGIWRWAAALENSFLLLLSLTALGTGVWKRTLLNPPHFVLQGLILGIAMLLLYSVTLNNLGIITRMKSILLPFFGLLWLPYTALIKKKVIFGGN</sequence>
<feature type="transmembrane region" description="Helical" evidence="1">
    <location>
        <begin position="72"/>
        <end position="93"/>
    </location>
</feature>
<accession>R7ZPJ5</accession>
<keyword evidence="1" id="KW-0812">Transmembrane</keyword>
<proteinExistence type="predicted"/>
<keyword evidence="1" id="KW-0472">Membrane</keyword>
<dbReference type="AlphaFoldDB" id="R7ZPJ5"/>
<feature type="transmembrane region" description="Helical" evidence="1">
    <location>
        <begin position="333"/>
        <end position="352"/>
    </location>
</feature>
<comment type="caution">
    <text evidence="2">The sequence shown here is derived from an EMBL/GenBank/DDBJ whole genome shotgun (WGS) entry which is preliminary data.</text>
</comment>
<dbReference type="Proteomes" id="UP000013909">
    <property type="component" value="Unassembled WGS sequence"/>
</dbReference>
<keyword evidence="3" id="KW-1185">Reference proteome</keyword>
<dbReference type="RefSeq" id="WP_010855302.1">
    <property type="nucleotide sequence ID" value="NZ_AQHR01000088.1"/>
</dbReference>
<protein>
    <recommendedName>
        <fullName evidence="4">Glycosyltransferase RgtA/B/C/D-like domain-containing protein</fullName>
    </recommendedName>
</protein>
<feature type="transmembrane region" description="Helical" evidence="1">
    <location>
        <begin position="114"/>
        <end position="145"/>
    </location>
</feature>
<organism evidence="2 3">
    <name type="scientific">Lunatimonas lonarensis</name>
    <dbReference type="NCBI Taxonomy" id="1232681"/>
    <lineage>
        <taxon>Bacteria</taxon>
        <taxon>Pseudomonadati</taxon>
        <taxon>Bacteroidota</taxon>
        <taxon>Cytophagia</taxon>
        <taxon>Cytophagales</taxon>
        <taxon>Cyclobacteriaceae</taxon>
    </lineage>
</organism>
<dbReference type="EMBL" id="AQHR01000088">
    <property type="protein sequence ID" value="EON76041.1"/>
    <property type="molecule type" value="Genomic_DNA"/>
</dbReference>
<keyword evidence="1" id="KW-1133">Transmembrane helix</keyword>
<evidence type="ECO:0000313" key="3">
    <source>
        <dbReference type="Proteomes" id="UP000013909"/>
    </source>
</evidence>
<name>R7ZPJ5_9BACT</name>
<feature type="transmembrane region" description="Helical" evidence="1">
    <location>
        <begin position="157"/>
        <end position="183"/>
    </location>
</feature>
<reference evidence="2 3" key="1">
    <citation type="submission" date="2013-02" db="EMBL/GenBank/DDBJ databases">
        <title>A novel strain isolated from Lonar lake, Maharashtra, India.</title>
        <authorList>
            <person name="Singh A."/>
        </authorList>
    </citation>
    <scope>NUCLEOTIDE SEQUENCE [LARGE SCALE GENOMIC DNA]</scope>
    <source>
        <strain evidence="2 3">AK24</strain>
    </source>
</reference>
<evidence type="ECO:0008006" key="4">
    <source>
        <dbReference type="Google" id="ProtNLM"/>
    </source>
</evidence>